<dbReference type="AlphaFoldDB" id="A0A139X6T6"/>
<dbReference type="OrthoDB" id="529023at2"/>
<accession>A0A139X6T6</accession>
<name>A0A139X6T6_9CYAN</name>
<reference evidence="2 3" key="1">
    <citation type="journal article" date="2013" name="Genome Biol. Evol.">
        <title>Genomes of Stigonematalean cyanobacteria (subsection V) and the evolution of oxygenic photosynthesis from prokaryotes to plastids.</title>
        <authorList>
            <person name="Dagan T."/>
            <person name="Roettger M."/>
            <person name="Stucken K."/>
            <person name="Landan G."/>
            <person name="Koch R."/>
            <person name="Major P."/>
            <person name="Gould S.B."/>
            <person name="Goremykin V.V."/>
            <person name="Rippka R."/>
            <person name="Tandeau de Marsac N."/>
            <person name="Gugger M."/>
            <person name="Lockhart P.J."/>
            <person name="Allen J.F."/>
            <person name="Brune I."/>
            <person name="Maus I."/>
            <person name="Puhler A."/>
            <person name="Martin W.F."/>
        </authorList>
    </citation>
    <scope>NUCLEOTIDE SEQUENCE [LARGE SCALE GENOMIC DNA]</scope>
    <source>
        <strain evidence="2 3">PCC 7110</strain>
    </source>
</reference>
<evidence type="ECO:0000256" key="1">
    <source>
        <dbReference type="SAM" id="Phobius"/>
    </source>
</evidence>
<organism evidence="2 3">
    <name type="scientific">Scytonema hofmannii PCC 7110</name>
    <dbReference type="NCBI Taxonomy" id="128403"/>
    <lineage>
        <taxon>Bacteria</taxon>
        <taxon>Bacillati</taxon>
        <taxon>Cyanobacteriota</taxon>
        <taxon>Cyanophyceae</taxon>
        <taxon>Nostocales</taxon>
        <taxon>Scytonemataceae</taxon>
        <taxon>Scytonema</taxon>
    </lineage>
</organism>
<feature type="transmembrane region" description="Helical" evidence="1">
    <location>
        <begin position="49"/>
        <end position="69"/>
    </location>
</feature>
<dbReference type="EMBL" id="ANNX02000029">
    <property type="protein sequence ID" value="KYC40396.1"/>
    <property type="molecule type" value="Genomic_DNA"/>
</dbReference>
<keyword evidence="1" id="KW-0812">Transmembrane</keyword>
<keyword evidence="1" id="KW-1133">Transmembrane helix</keyword>
<dbReference type="RefSeq" id="WP_017746839.1">
    <property type="nucleotide sequence ID" value="NZ_KQ976354.1"/>
</dbReference>
<evidence type="ECO:0000313" key="2">
    <source>
        <dbReference type="EMBL" id="KYC40396.1"/>
    </source>
</evidence>
<gene>
    <name evidence="2" type="ORF">WA1_26650</name>
</gene>
<keyword evidence="3" id="KW-1185">Reference proteome</keyword>
<sequence>MRNNFAQTAKIFFNPETLIPFFIGSIFLSVLGNAITQILGNLFGNTTTAALGIILGSILVLIFSVWLVTKSLTKVRSPQIDLGKLPPIKHKGLMLLVSREEPCRKAIEYHLPELEGCWFICSSQTLDLAKKLTQDFPKLKVPEPIVINDIYDPLEFYQEVRKIYKYLPQGWIVEDVIADFTGMTAQASVGMVIASLFEKSSLQYTPAELKDRKPTGCSLNPIEITFKEQFRKQTN</sequence>
<keyword evidence="1" id="KW-0472">Membrane</keyword>
<dbReference type="Proteomes" id="UP000076925">
    <property type="component" value="Unassembled WGS sequence"/>
</dbReference>
<comment type="caution">
    <text evidence="2">The sequence shown here is derived from an EMBL/GenBank/DDBJ whole genome shotgun (WGS) entry which is preliminary data.</text>
</comment>
<protein>
    <submittedName>
        <fullName evidence="2">CRISPR-associated protein</fullName>
    </submittedName>
</protein>
<proteinExistence type="predicted"/>
<evidence type="ECO:0000313" key="3">
    <source>
        <dbReference type="Proteomes" id="UP000076925"/>
    </source>
</evidence>